<evidence type="ECO:0000256" key="6">
    <source>
        <dbReference type="ARBA" id="ARBA00023136"/>
    </source>
</evidence>
<dbReference type="CDD" id="cd06261">
    <property type="entry name" value="TM_PBP2"/>
    <property type="match status" value="1"/>
</dbReference>
<feature type="transmembrane region" description="Helical" evidence="7">
    <location>
        <begin position="130"/>
        <end position="154"/>
    </location>
</feature>
<keyword evidence="3" id="KW-1003">Cell membrane</keyword>
<dbReference type="Gene3D" id="1.10.3720.10">
    <property type="entry name" value="MetI-like"/>
    <property type="match status" value="1"/>
</dbReference>
<feature type="domain" description="ABC transmembrane type-1" evidence="8">
    <location>
        <begin position="95"/>
        <end position="299"/>
    </location>
</feature>
<keyword evidence="6 7" id="KW-0472">Membrane</keyword>
<keyword evidence="2 7" id="KW-0813">Transport</keyword>
<evidence type="ECO:0000256" key="7">
    <source>
        <dbReference type="RuleBase" id="RU363032"/>
    </source>
</evidence>
<dbReference type="EMBL" id="JBHFAB010000017">
    <property type="protein sequence ID" value="MFC1419266.1"/>
    <property type="molecule type" value="Genomic_DNA"/>
</dbReference>
<sequence length="314" mass="33712">MSDMPANRPSAPPAGAKAVRRAFSSPIASFLVIVLTVVWTVPTLGLLVTSLRPEKDVSDSGWWTFFSHPGITLSNYHSVLFTGGFGVSDGLMPYLVNSLAITIPATVFPLALASMAAYALAWVRFRGSDVIFFVIFALQVVPLQMALVPLLQLYSGGAHIGSVTIFPGLGVGATYAPVWISHTMFALPLAVFLLHNFIAQLPTDLIEAARVDGASHFRVFRSIVLPLATPALASFAIFQFLWVWNDLLVALTFTGGTADVSPMTVRLAQLNGSFGDHWEILTAGAFISIVIPLAVFFGLQRYFVRGLLAGSVKG</sequence>
<evidence type="ECO:0000313" key="9">
    <source>
        <dbReference type="EMBL" id="MFC1419266.1"/>
    </source>
</evidence>
<name>A0ABV6VZT7_9ACTN</name>
<dbReference type="Proteomes" id="UP001592531">
    <property type="component" value="Unassembled WGS sequence"/>
</dbReference>
<gene>
    <name evidence="9" type="ORF">ACEZDE_21900</name>
</gene>
<keyword evidence="10" id="KW-1185">Reference proteome</keyword>
<reference evidence="9 10" key="1">
    <citation type="submission" date="2024-09" db="EMBL/GenBank/DDBJ databases">
        <authorList>
            <person name="Lee S.D."/>
        </authorList>
    </citation>
    <scope>NUCLEOTIDE SEQUENCE [LARGE SCALE GENOMIC DNA]</scope>
    <source>
        <strain evidence="9 10">N8-3</strain>
    </source>
</reference>
<evidence type="ECO:0000259" key="8">
    <source>
        <dbReference type="PROSITE" id="PS50928"/>
    </source>
</evidence>
<evidence type="ECO:0000256" key="2">
    <source>
        <dbReference type="ARBA" id="ARBA00022448"/>
    </source>
</evidence>
<dbReference type="Pfam" id="PF00528">
    <property type="entry name" value="BPD_transp_1"/>
    <property type="match status" value="1"/>
</dbReference>
<dbReference type="RefSeq" id="WP_380538407.1">
    <property type="nucleotide sequence ID" value="NZ_JBHFAB010000017.1"/>
</dbReference>
<dbReference type="InterPro" id="IPR035906">
    <property type="entry name" value="MetI-like_sf"/>
</dbReference>
<evidence type="ECO:0000256" key="3">
    <source>
        <dbReference type="ARBA" id="ARBA00022475"/>
    </source>
</evidence>
<feature type="transmembrane region" description="Helical" evidence="7">
    <location>
        <begin position="174"/>
        <end position="198"/>
    </location>
</feature>
<comment type="similarity">
    <text evidence="7">Belongs to the binding-protein-dependent transport system permease family.</text>
</comment>
<accession>A0ABV6VZT7</accession>
<evidence type="ECO:0000256" key="4">
    <source>
        <dbReference type="ARBA" id="ARBA00022692"/>
    </source>
</evidence>
<evidence type="ECO:0000256" key="1">
    <source>
        <dbReference type="ARBA" id="ARBA00004651"/>
    </source>
</evidence>
<protein>
    <submittedName>
        <fullName evidence="9">Carbohydrate ABC transporter permease</fullName>
    </submittedName>
</protein>
<feature type="transmembrane region" description="Helical" evidence="7">
    <location>
        <begin position="219"/>
        <end position="244"/>
    </location>
</feature>
<proteinExistence type="inferred from homology"/>
<dbReference type="PROSITE" id="PS50928">
    <property type="entry name" value="ABC_TM1"/>
    <property type="match status" value="1"/>
</dbReference>
<feature type="transmembrane region" description="Helical" evidence="7">
    <location>
        <begin position="27"/>
        <end position="48"/>
    </location>
</feature>
<evidence type="ECO:0000313" key="10">
    <source>
        <dbReference type="Proteomes" id="UP001592531"/>
    </source>
</evidence>
<dbReference type="InterPro" id="IPR000515">
    <property type="entry name" value="MetI-like"/>
</dbReference>
<keyword evidence="5 7" id="KW-1133">Transmembrane helix</keyword>
<organism evidence="9 10">
    <name type="scientific">Streptacidiphilus cavernicola</name>
    <dbReference type="NCBI Taxonomy" id="3342716"/>
    <lineage>
        <taxon>Bacteria</taxon>
        <taxon>Bacillati</taxon>
        <taxon>Actinomycetota</taxon>
        <taxon>Actinomycetes</taxon>
        <taxon>Kitasatosporales</taxon>
        <taxon>Streptomycetaceae</taxon>
        <taxon>Streptacidiphilus</taxon>
    </lineage>
</organism>
<comment type="caution">
    <text evidence="9">The sequence shown here is derived from an EMBL/GenBank/DDBJ whole genome shotgun (WGS) entry which is preliminary data.</text>
</comment>
<feature type="transmembrane region" description="Helical" evidence="7">
    <location>
        <begin position="99"/>
        <end position="123"/>
    </location>
</feature>
<evidence type="ECO:0000256" key="5">
    <source>
        <dbReference type="ARBA" id="ARBA00022989"/>
    </source>
</evidence>
<comment type="subcellular location">
    <subcellularLocation>
        <location evidence="1 7">Cell membrane</location>
        <topology evidence="1 7">Multi-pass membrane protein</topology>
    </subcellularLocation>
</comment>
<feature type="transmembrane region" description="Helical" evidence="7">
    <location>
        <begin position="280"/>
        <end position="299"/>
    </location>
</feature>
<dbReference type="PANTHER" id="PTHR43744">
    <property type="entry name" value="ABC TRANSPORTER PERMEASE PROTEIN MG189-RELATED-RELATED"/>
    <property type="match status" value="1"/>
</dbReference>
<dbReference type="PANTHER" id="PTHR43744:SF4">
    <property type="entry name" value="OSMOPROTECTIVE COMPOUNDS UPTAKE PERMEASE PROTEIN GGTD"/>
    <property type="match status" value="1"/>
</dbReference>
<dbReference type="SUPFAM" id="SSF161098">
    <property type="entry name" value="MetI-like"/>
    <property type="match status" value="1"/>
</dbReference>
<keyword evidence="4 7" id="KW-0812">Transmembrane</keyword>